<protein>
    <submittedName>
        <fullName evidence="5">Aldo/keto reductase</fullName>
    </submittedName>
</protein>
<dbReference type="InterPro" id="IPR017900">
    <property type="entry name" value="4Fe4S_Fe_S_CS"/>
</dbReference>
<keyword evidence="1" id="KW-0479">Metal-binding</keyword>
<evidence type="ECO:0000256" key="2">
    <source>
        <dbReference type="ARBA" id="ARBA00023004"/>
    </source>
</evidence>
<dbReference type="AlphaFoldDB" id="A0A921MNB3"/>
<dbReference type="InterPro" id="IPR036812">
    <property type="entry name" value="NAD(P)_OxRdtase_dom_sf"/>
</dbReference>
<keyword evidence="3" id="KW-0411">Iron-sulfur</keyword>
<dbReference type="PROSITE" id="PS51379">
    <property type="entry name" value="4FE4S_FER_2"/>
    <property type="match status" value="1"/>
</dbReference>
<dbReference type="SUPFAM" id="SSF51430">
    <property type="entry name" value="NAD(P)-linked oxidoreductase"/>
    <property type="match status" value="1"/>
</dbReference>
<dbReference type="PROSITE" id="PS00198">
    <property type="entry name" value="4FE4S_FER_1"/>
    <property type="match status" value="1"/>
</dbReference>
<dbReference type="Proteomes" id="UP000760668">
    <property type="component" value="Unassembled WGS sequence"/>
</dbReference>
<reference evidence="5" key="1">
    <citation type="journal article" date="2021" name="PeerJ">
        <title>Extensive microbial diversity within the chicken gut microbiome revealed by metagenomics and culture.</title>
        <authorList>
            <person name="Gilroy R."/>
            <person name="Ravi A."/>
            <person name="Getino M."/>
            <person name="Pursley I."/>
            <person name="Horton D.L."/>
            <person name="Alikhan N.F."/>
            <person name="Baker D."/>
            <person name="Gharbi K."/>
            <person name="Hall N."/>
            <person name="Watson M."/>
            <person name="Adriaenssens E.M."/>
            <person name="Foster-Nyarko E."/>
            <person name="Jarju S."/>
            <person name="Secka A."/>
            <person name="Antonio M."/>
            <person name="Oren A."/>
            <person name="Chaudhuri R.R."/>
            <person name="La Ragione R."/>
            <person name="Hildebrand F."/>
            <person name="Pallen M.J."/>
        </authorList>
    </citation>
    <scope>NUCLEOTIDE SEQUENCE</scope>
    <source>
        <strain evidence="5">CHK179-5677</strain>
    </source>
</reference>
<organism evidence="5 6">
    <name type="scientific">Pseudoflavonifractor capillosus</name>
    <dbReference type="NCBI Taxonomy" id="106588"/>
    <lineage>
        <taxon>Bacteria</taxon>
        <taxon>Bacillati</taxon>
        <taxon>Bacillota</taxon>
        <taxon>Clostridia</taxon>
        <taxon>Eubacteriales</taxon>
        <taxon>Oscillospiraceae</taxon>
        <taxon>Pseudoflavonifractor</taxon>
    </lineage>
</organism>
<proteinExistence type="predicted"/>
<accession>A0A921MNB3</accession>
<dbReference type="GO" id="GO:0046872">
    <property type="term" value="F:metal ion binding"/>
    <property type="evidence" value="ECO:0007669"/>
    <property type="project" value="UniProtKB-KW"/>
</dbReference>
<reference evidence="5" key="2">
    <citation type="submission" date="2021-09" db="EMBL/GenBank/DDBJ databases">
        <authorList>
            <person name="Gilroy R."/>
        </authorList>
    </citation>
    <scope>NUCLEOTIDE SEQUENCE</scope>
    <source>
        <strain evidence="5">CHK179-5677</strain>
    </source>
</reference>
<dbReference type="InterPro" id="IPR017896">
    <property type="entry name" value="4Fe4S_Fe-S-bd"/>
</dbReference>
<dbReference type="Pfam" id="PF00248">
    <property type="entry name" value="Aldo_ket_red"/>
    <property type="match status" value="1"/>
</dbReference>
<evidence type="ECO:0000313" key="5">
    <source>
        <dbReference type="EMBL" id="HJG86951.1"/>
    </source>
</evidence>
<dbReference type="RefSeq" id="WP_006574850.1">
    <property type="nucleotide sequence ID" value="NZ_DYUC01000080.1"/>
</dbReference>
<evidence type="ECO:0000259" key="4">
    <source>
        <dbReference type="PROSITE" id="PS51379"/>
    </source>
</evidence>
<dbReference type="PANTHER" id="PTHR43312">
    <property type="entry name" value="D-THREO-ALDOSE 1-DEHYDROGENASE"/>
    <property type="match status" value="1"/>
</dbReference>
<evidence type="ECO:0000256" key="3">
    <source>
        <dbReference type="ARBA" id="ARBA00023014"/>
    </source>
</evidence>
<comment type="caution">
    <text evidence="5">The sequence shown here is derived from an EMBL/GenBank/DDBJ whole genome shotgun (WGS) entry which is preliminary data.</text>
</comment>
<dbReference type="EMBL" id="DYUC01000080">
    <property type="protein sequence ID" value="HJG86951.1"/>
    <property type="molecule type" value="Genomic_DNA"/>
</dbReference>
<gene>
    <name evidence="5" type="ORF">K8V01_08025</name>
</gene>
<keyword evidence="2" id="KW-0408">Iron</keyword>
<dbReference type="Gene3D" id="3.20.20.100">
    <property type="entry name" value="NADP-dependent oxidoreductase domain"/>
    <property type="match status" value="1"/>
</dbReference>
<dbReference type="SUPFAM" id="SSF46548">
    <property type="entry name" value="alpha-helical ferredoxin"/>
    <property type="match status" value="1"/>
</dbReference>
<evidence type="ECO:0000256" key="1">
    <source>
        <dbReference type="ARBA" id="ARBA00022723"/>
    </source>
</evidence>
<dbReference type="PANTHER" id="PTHR43312:SF1">
    <property type="entry name" value="NADP-DEPENDENT OXIDOREDUCTASE DOMAIN-CONTAINING PROTEIN"/>
    <property type="match status" value="1"/>
</dbReference>
<dbReference type="InterPro" id="IPR053135">
    <property type="entry name" value="AKR2_Oxidoreductase"/>
</dbReference>
<feature type="domain" description="4Fe-4S ferredoxin-type" evidence="4">
    <location>
        <begin position="346"/>
        <end position="375"/>
    </location>
</feature>
<name>A0A921MNB3_9FIRM</name>
<evidence type="ECO:0000313" key="6">
    <source>
        <dbReference type="Proteomes" id="UP000760668"/>
    </source>
</evidence>
<dbReference type="Pfam" id="PF13534">
    <property type="entry name" value="Fer4_17"/>
    <property type="match status" value="1"/>
</dbReference>
<sequence length="384" mass="41580">MKYRSLGSTGLQVSEVGLGGEYLERENAETVYAVVDEAMKQGINILDIFMSEPNVRTNLGAALKGRREKMILQGHIGSAWKDGQYCRTRDLDDGKRFFEDFLTRLDTDYVDIGMIHFVDTQSGYEDLLRSGQLEYAQDLKAQGVIKHIGLSSHEPAAARRAVEDGWVEVLMFSVNPVFDLAPEGTELTSLLGPDGPKGVALSSIDPAREALYRLCEARGVGITTMKTYAAGTLLRAESSPFGAALTPVQCIHYALTRPAVASTLIGCRSVEQVRQAVAYETADEAAKDYASVLSSASLYAGAQGRCMYCNHCLPCPVHLDVAQVNKMLDLALAGEEVPPTVRAHYAALDHHAAECLACGACESRCPFHVPVADRMAKAAALFGQ</sequence>
<dbReference type="CDD" id="cd19100">
    <property type="entry name" value="AKR_unchar"/>
    <property type="match status" value="1"/>
</dbReference>
<dbReference type="GO" id="GO:0051536">
    <property type="term" value="F:iron-sulfur cluster binding"/>
    <property type="evidence" value="ECO:0007669"/>
    <property type="project" value="UniProtKB-KW"/>
</dbReference>
<dbReference type="InterPro" id="IPR023210">
    <property type="entry name" value="NADP_OxRdtase_dom"/>
</dbReference>